<proteinExistence type="predicted"/>
<protein>
    <recommendedName>
        <fullName evidence="1">NADPH-dependent FMN reductase-like domain-containing protein</fullName>
    </recommendedName>
</protein>
<dbReference type="OrthoDB" id="68575at2759"/>
<dbReference type="SUPFAM" id="SSF52218">
    <property type="entry name" value="Flavoproteins"/>
    <property type="match status" value="1"/>
</dbReference>
<dbReference type="PANTHER" id="PTHR30543">
    <property type="entry name" value="CHROMATE REDUCTASE"/>
    <property type="match status" value="1"/>
</dbReference>
<dbReference type="GO" id="GO:0010181">
    <property type="term" value="F:FMN binding"/>
    <property type="evidence" value="ECO:0007669"/>
    <property type="project" value="TreeGrafter"/>
</dbReference>
<dbReference type="OMA" id="LECWLAP"/>
<keyword evidence="3" id="KW-1185">Reference proteome</keyword>
<dbReference type="PANTHER" id="PTHR30543:SF21">
    <property type="entry name" value="NAD(P)H-DEPENDENT FMN REDUCTASE LOT6"/>
    <property type="match status" value="1"/>
</dbReference>
<accession>A0A0G4EXG8</accession>
<dbReference type="Proteomes" id="UP000041254">
    <property type="component" value="Unassembled WGS sequence"/>
</dbReference>
<dbReference type="VEuPathDB" id="CryptoDB:Vbra_1571"/>
<feature type="domain" description="NADPH-dependent FMN reductase-like" evidence="1">
    <location>
        <begin position="9"/>
        <end position="151"/>
    </location>
</feature>
<evidence type="ECO:0000313" key="3">
    <source>
        <dbReference type="Proteomes" id="UP000041254"/>
    </source>
</evidence>
<dbReference type="InterPro" id="IPR029039">
    <property type="entry name" value="Flavoprotein-like_sf"/>
</dbReference>
<dbReference type="InParanoid" id="A0A0G4EXG8"/>
<dbReference type="InterPro" id="IPR050712">
    <property type="entry name" value="NAD(P)H-dep_reductase"/>
</dbReference>
<dbReference type="Gene3D" id="3.40.50.360">
    <property type="match status" value="1"/>
</dbReference>
<name>A0A0G4EXG8_VITBC</name>
<sequence length="187" mass="20371">MAASGKALRFVGVSGSLRKASTNTGLLRYAQTALAKEGVSLEMHDISGLPMFNQDLEPNAPDAVREFKEAVKSADGVIFACPEYNYGLSGALKNALDWGSRTPNCWDGKPAAVMGAGGGFGTKNAQYHLRGVCVFLNVHLMNKPEVCIKRFEKKGIFSDDGDLIEEEYQKRVDQLCASFIQFAKRSQ</sequence>
<reference evidence="2 3" key="1">
    <citation type="submission" date="2014-11" db="EMBL/GenBank/DDBJ databases">
        <authorList>
            <person name="Zhu J."/>
            <person name="Qi W."/>
            <person name="Song R."/>
        </authorList>
    </citation>
    <scope>NUCLEOTIDE SEQUENCE [LARGE SCALE GENOMIC DNA]</scope>
</reference>
<gene>
    <name evidence="2" type="ORF">Vbra_1571</name>
</gene>
<dbReference type="InterPro" id="IPR005025">
    <property type="entry name" value="FMN_Rdtase-like_dom"/>
</dbReference>
<dbReference type="Pfam" id="PF03358">
    <property type="entry name" value="FMN_red"/>
    <property type="match status" value="1"/>
</dbReference>
<dbReference type="EMBL" id="CDMY01000342">
    <property type="protein sequence ID" value="CEM03498.1"/>
    <property type="molecule type" value="Genomic_DNA"/>
</dbReference>
<organism evidence="2 3">
    <name type="scientific">Vitrella brassicaformis (strain CCMP3155)</name>
    <dbReference type="NCBI Taxonomy" id="1169540"/>
    <lineage>
        <taxon>Eukaryota</taxon>
        <taxon>Sar</taxon>
        <taxon>Alveolata</taxon>
        <taxon>Colpodellida</taxon>
        <taxon>Vitrellaceae</taxon>
        <taxon>Vitrella</taxon>
    </lineage>
</organism>
<evidence type="ECO:0000259" key="1">
    <source>
        <dbReference type="Pfam" id="PF03358"/>
    </source>
</evidence>
<dbReference type="STRING" id="1169540.A0A0G4EXG8"/>
<dbReference type="GO" id="GO:0005829">
    <property type="term" value="C:cytosol"/>
    <property type="evidence" value="ECO:0007669"/>
    <property type="project" value="TreeGrafter"/>
</dbReference>
<evidence type="ECO:0000313" key="2">
    <source>
        <dbReference type="EMBL" id="CEM03498.1"/>
    </source>
</evidence>
<dbReference type="GO" id="GO:0016491">
    <property type="term" value="F:oxidoreductase activity"/>
    <property type="evidence" value="ECO:0007669"/>
    <property type="project" value="InterPro"/>
</dbReference>
<dbReference type="AlphaFoldDB" id="A0A0G4EXG8"/>